<evidence type="ECO:0000313" key="3">
    <source>
        <dbReference type="Proteomes" id="UP000234681"/>
    </source>
</evidence>
<evidence type="ECO:0000256" key="1">
    <source>
        <dbReference type="SAM" id="MobiDB-lite"/>
    </source>
</evidence>
<dbReference type="EMBL" id="CH474121">
    <property type="protein sequence ID" value="EDL83470.1"/>
    <property type="molecule type" value="Genomic_DNA"/>
</dbReference>
<feature type="region of interest" description="Disordered" evidence="1">
    <location>
        <begin position="1"/>
        <end position="34"/>
    </location>
</feature>
<organism evidence="2 3">
    <name type="scientific">Rattus norvegicus</name>
    <name type="common">Rat</name>
    <dbReference type="NCBI Taxonomy" id="10116"/>
    <lineage>
        <taxon>Eukaryota</taxon>
        <taxon>Metazoa</taxon>
        <taxon>Chordata</taxon>
        <taxon>Craniata</taxon>
        <taxon>Vertebrata</taxon>
        <taxon>Euteleostomi</taxon>
        <taxon>Mammalia</taxon>
        <taxon>Eutheria</taxon>
        <taxon>Euarchontoglires</taxon>
        <taxon>Glires</taxon>
        <taxon>Rodentia</taxon>
        <taxon>Myomorpha</taxon>
        <taxon>Muroidea</taxon>
        <taxon>Muridae</taxon>
        <taxon>Murinae</taxon>
        <taxon>Rattus</taxon>
    </lineage>
</organism>
<reference evidence="2" key="2">
    <citation type="submission" date="2005-07" db="EMBL/GenBank/DDBJ databases">
        <authorList>
            <person name="Mural R.J."/>
            <person name="Li P.W."/>
            <person name="Adams M.D."/>
            <person name="Amanatides P.G."/>
            <person name="Baden-Tillson H."/>
            <person name="Barnstead M."/>
            <person name="Chin S.H."/>
            <person name="Dew I."/>
            <person name="Evans C.A."/>
            <person name="Ferriera S."/>
            <person name="Flanigan M."/>
            <person name="Fosler C."/>
            <person name="Glodek A."/>
            <person name="Gu Z."/>
            <person name="Holt R.A."/>
            <person name="Jennings D."/>
            <person name="Kraft C.L."/>
            <person name="Lu F."/>
            <person name="Nguyen T."/>
            <person name="Nusskern D.R."/>
            <person name="Pfannkoch C.M."/>
            <person name="Sitter C."/>
            <person name="Sutton G.G."/>
            <person name="Venter J.C."/>
            <person name="Wang Z."/>
            <person name="Woodage T."/>
            <person name="Zheng X.H."/>
            <person name="Zhong F."/>
        </authorList>
    </citation>
    <scope>NUCLEOTIDE SEQUENCE</scope>
    <source>
        <strain evidence="2">BN</strain>
    </source>
</reference>
<evidence type="ECO:0000313" key="2">
    <source>
        <dbReference type="EMBL" id="EDL83470.1"/>
    </source>
</evidence>
<proteinExistence type="predicted"/>
<dbReference type="AlphaFoldDB" id="A6KTP0"/>
<gene>
    <name evidence="2" type="primary">RGD1566118_predicted</name>
    <name evidence="2" type="ORF">rCG_38349</name>
</gene>
<accession>A6KTP0</accession>
<reference evidence="2" key="1">
    <citation type="journal article" date="2005" name="Genome Res.">
        <title>Gene and alternative splicing annotation with AIR.</title>
        <authorList>
            <person name="Florea L."/>
            <person name="Di Francesco V."/>
            <person name="Miller J."/>
            <person name="Turner R."/>
            <person name="Yao A."/>
            <person name="Harris M."/>
            <person name="Walenz B."/>
            <person name="Mobarry C."/>
            <person name="Merkulov G.V."/>
            <person name="Charlab R."/>
            <person name="Dew I."/>
            <person name="Deng Z."/>
            <person name="Istrail S."/>
            <person name="Li P."/>
            <person name="Sutton G."/>
        </authorList>
    </citation>
    <scope>NUCLEOTIDE SEQUENCE</scope>
    <source>
        <strain evidence="2">BN</strain>
    </source>
</reference>
<reference evidence="3" key="3">
    <citation type="submission" date="2005-09" db="EMBL/GenBank/DDBJ databases">
        <authorList>
            <person name="Mural R.J."/>
            <person name="Li P.W."/>
            <person name="Adams M.D."/>
            <person name="Amanatides P.G."/>
            <person name="Baden-Tillson H."/>
            <person name="Barnstead M."/>
            <person name="Chin S.H."/>
            <person name="Dew I."/>
            <person name="Evans C.A."/>
            <person name="Ferriera S."/>
            <person name="Flanigan M."/>
            <person name="Fosler C."/>
            <person name="Glodek A."/>
            <person name="Gu Z."/>
            <person name="Holt R.A."/>
            <person name="Jennings D."/>
            <person name="Kraft C.L."/>
            <person name="Lu F."/>
            <person name="Nguyen T."/>
            <person name="Nusskern D.R."/>
            <person name="Pfannkoch C.M."/>
            <person name="Sitter C."/>
            <person name="Sutton G.G."/>
            <person name="Venter J.C."/>
            <person name="Wang Z."/>
            <person name="Woodage T."/>
            <person name="Zheng X.H."/>
            <person name="Zhong F."/>
        </authorList>
    </citation>
    <scope>NUCLEOTIDE SEQUENCE [LARGE SCALE GENOMIC DNA]</scope>
    <source>
        <strain>BN</strain>
        <strain evidence="3">Sprague-Dawley</strain>
    </source>
</reference>
<protein>
    <submittedName>
        <fullName evidence="2">RGD1566118 (Predicted), isoform CRA_a</fullName>
    </submittedName>
</protein>
<dbReference type="Proteomes" id="UP000234681">
    <property type="component" value="Chromosome 20"/>
</dbReference>
<name>A6KTP0_RAT</name>
<dbReference type="EMBL" id="CH474121">
    <property type="protein sequence ID" value="EDL83471.1"/>
    <property type="molecule type" value="Genomic_DNA"/>
</dbReference>
<sequence length="34" mass="3260">MASFSSPLCCSPPISAESMDSGGQDAGRPSAAGS</sequence>